<feature type="coiled-coil region" evidence="1">
    <location>
        <begin position="24"/>
        <end position="51"/>
    </location>
</feature>
<dbReference type="Proteomes" id="UP001177023">
    <property type="component" value="Unassembled WGS sequence"/>
</dbReference>
<sequence>MSSKRLAYLKEEEAMEGVARSMLIEKMKARIKELEAELQKEEEIHGQLKSAYTHCQEASMKHYSNRTALPEAALPVEVCIAVLKVAADDQRCICPFDINASIQKLESRKRSHAPRSKGQNNNTVRKTPTKRSGRTRKADAHSFEAVEAAAKVDARVVEAPEEVPQSNTIIGRRIPKKTIALCKKERDRFMDEMELSSSDEEPTASSSDAAANSTEDLPTDIPHKPVAGSSDDED</sequence>
<name>A0AA36CTC6_9BILA</name>
<dbReference type="EMBL" id="CATQJA010002626">
    <property type="protein sequence ID" value="CAJ0574074.1"/>
    <property type="molecule type" value="Genomic_DNA"/>
</dbReference>
<reference evidence="3" key="1">
    <citation type="submission" date="2023-06" db="EMBL/GenBank/DDBJ databases">
        <authorList>
            <person name="Delattre M."/>
        </authorList>
    </citation>
    <scope>NUCLEOTIDE SEQUENCE</scope>
    <source>
        <strain evidence="3">AF72</strain>
    </source>
</reference>
<keyword evidence="4" id="KW-1185">Reference proteome</keyword>
<organism evidence="3 4">
    <name type="scientific">Mesorhabditis spiculigera</name>
    <dbReference type="NCBI Taxonomy" id="96644"/>
    <lineage>
        <taxon>Eukaryota</taxon>
        <taxon>Metazoa</taxon>
        <taxon>Ecdysozoa</taxon>
        <taxon>Nematoda</taxon>
        <taxon>Chromadorea</taxon>
        <taxon>Rhabditida</taxon>
        <taxon>Rhabditina</taxon>
        <taxon>Rhabditomorpha</taxon>
        <taxon>Rhabditoidea</taxon>
        <taxon>Rhabditidae</taxon>
        <taxon>Mesorhabditinae</taxon>
        <taxon>Mesorhabditis</taxon>
    </lineage>
</organism>
<evidence type="ECO:0000256" key="2">
    <source>
        <dbReference type="SAM" id="MobiDB-lite"/>
    </source>
</evidence>
<evidence type="ECO:0000313" key="3">
    <source>
        <dbReference type="EMBL" id="CAJ0574074.1"/>
    </source>
</evidence>
<evidence type="ECO:0000256" key="1">
    <source>
        <dbReference type="SAM" id="Coils"/>
    </source>
</evidence>
<protein>
    <submittedName>
        <fullName evidence="3">Uncharacterized protein</fullName>
    </submittedName>
</protein>
<feature type="compositionally biased region" description="Polar residues" evidence="2">
    <location>
        <begin position="117"/>
        <end position="126"/>
    </location>
</feature>
<feature type="non-terminal residue" evidence="3">
    <location>
        <position position="234"/>
    </location>
</feature>
<gene>
    <name evidence="3" type="ORF">MSPICULIGERA_LOCUS12415</name>
</gene>
<evidence type="ECO:0000313" key="4">
    <source>
        <dbReference type="Proteomes" id="UP001177023"/>
    </source>
</evidence>
<comment type="caution">
    <text evidence="3">The sequence shown here is derived from an EMBL/GenBank/DDBJ whole genome shotgun (WGS) entry which is preliminary data.</text>
</comment>
<proteinExistence type="predicted"/>
<feature type="compositionally biased region" description="Acidic residues" evidence="2">
    <location>
        <begin position="192"/>
        <end position="202"/>
    </location>
</feature>
<feature type="region of interest" description="Disordered" evidence="2">
    <location>
        <begin position="190"/>
        <end position="234"/>
    </location>
</feature>
<feature type="compositionally biased region" description="Low complexity" evidence="2">
    <location>
        <begin position="203"/>
        <end position="213"/>
    </location>
</feature>
<accession>A0AA36CTC6</accession>
<dbReference type="AlphaFoldDB" id="A0AA36CTC6"/>
<keyword evidence="1" id="KW-0175">Coiled coil</keyword>
<feature type="region of interest" description="Disordered" evidence="2">
    <location>
        <begin position="106"/>
        <end position="141"/>
    </location>
</feature>